<evidence type="ECO:0000259" key="6">
    <source>
        <dbReference type="Pfam" id="PF07980"/>
    </source>
</evidence>
<evidence type="ECO:0000256" key="3">
    <source>
        <dbReference type="ARBA" id="ARBA00022729"/>
    </source>
</evidence>
<comment type="similarity">
    <text evidence="2">Belongs to the SusD family.</text>
</comment>
<comment type="subcellular location">
    <subcellularLocation>
        <location evidence="1">Cell outer membrane</location>
    </subcellularLocation>
</comment>
<protein>
    <recommendedName>
        <fullName evidence="10">Starch-binding associating with outer membrane</fullName>
    </recommendedName>
</protein>
<comment type="caution">
    <text evidence="8">The sequence shown here is derived from an EMBL/GenBank/DDBJ whole genome shotgun (WGS) entry which is preliminary data.</text>
</comment>
<dbReference type="InterPro" id="IPR012944">
    <property type="entry name" value="SusD_RagB_dom"/>
</dbReference>
<dbReference type="AlphaFoldDB" id="A0A841JBX0"/>
<dbReference type="RefSeq" id="WP_183588059.1">
    <property type="nucleotide sequence ID" value="NZ_JACHCA010000006.1"/>
</dbReference>
<accession>A0A841JBX0</accession>
<evidence type="ECO:0000256" key="4">
    <source>
        <dbReference type="ARBA" id="ARBA00023136"/>
    </source>
</evidence>
<evidence type="ECO:0000313" key="8">
    <source>
        <dbReference type="EMBL" id="MBB6128659.1"/>
    </source>
</evidence>
<organism evidence="8 9">
    <name type="scientific">Mucilaginibacter lappiensis</name>
    <dbReference type="NCBI Taxonomy" id="354630"/>
    <lineage>
        <taxon>Bacteria</taxon>
        <taxon>Pseudomonadati</taxon>
        <taxon>Bacteroidota</taxon>
        <taxon>Sphingobacteriia</taxon>
        <taxon>Sphingobacteriales</taxon>
        <taxon>Sphingobacteriaceae</taxon>
        <taxon>Mucilaginibacter</taxon>
    </lineage>
</organism>
<sequence>MKRNRFLILTLSTFAVGSIIVSCKKLEKNIYNDVPTENFYQTPAQITAGIAPTYAALVPLQTEAVFQSNEATTDEMIVPTRGGDWFDGGKWQALWKHTFTPDIGTFNDAWNNLSTGITKANFILNILNNLSTKPSNIATINAEIKVLRDYYIFYLMDMYGNVPLVTDFNTDPSKVVTVQRKDVYAFLETDLKANVPLLSAKAASNYGHMTRYGGYMLLAKLYLNAQVYTGNPQWANASAMADSVIKSGLYSLQPVFLDNFAVANDGSVENIFVIPFDKTYIPGNQIQAYTLNYNSQFTFDLLGQPYNGFCSPRAFYLSFTDADVRKKMFLVGQQYSSAGAPLTDKGTGLKVAFSPYVNELSNPADSFKFAGVRSVKYAPEPGSFPSSSNDGVRFRLADAYLMKAEADLHMGSAATALPLVNAIRQRAGVPTWASADLTYDNLLAERGREMAWEGWRRNDLIRFEVATGTKYWSGGRLPGKTQDADTHTYIFPIPNLQIIANSKLTQNPGY</sequence>
<dbReference type="Pfam" id="PF14322">
    <property type="entry name" value="SusD-like_3"/>
    <property type="match status" value="1"/>
</dbReference>
<evidence type="ECO:0000256" key="5">
    <source>
        <dbReference type="ARBA" id="ARBA00023237"/>
    </source>
</evidence>
<evidence type="ECO:0000256" key="1">
    <source>
        <dbReference type="ARBA" id="ARBA00004442"/>
    </source>
</evidence>
<name>A0A841JBX0_9SPHI</name>
<keyword evidence="4" id="KW-0472">Membrane</keyword>
<reference evidence="8 9" key="1">
    <citation type="submission" date="2020-08" db="EMBL/GenBank/DDBJ databases">
        <title>Genomic Encyclopedia of Type Strains, Phase IV (KMG-V): Genome sequencing to study the core and pangenomes of soil and plant-associated prokaryotes.</title>
        <authorList>
            <person name="Whitman W."/>
        </authorList>
    </citation>
    <scope>NUCLEOTIDE SEQUENCE [LARGE SCALE GENOMIC DNA]</scope>
    <source>
        <strain evidence="8 9">MP601</strain>
    </source>
</reference>
<dbReference type="Proteomes" id="UP000548326">
    <property type="component" value="Unassembled WGS sequence"/>
</dbReference>
<dbReference type="EMBL" id="JACHCA010000006">
    <property type="protein sequence ID" value="MBB6128659.1"/>
    <property type="molecule type" value="Genomic_DNA"/>
</dbReference>
<evidence type="ECO:0000256" key="2">
    <source>
        <dbReference type="ARBA" id="ARBA00006275"/>
    </source>
</evidence>
<gene>
    <name evidence="8" type="ORF">HDF22_002780</name>
</gene>
<proteinExistence type="inferred from homology"/>
<keyword evidence="3" id="KW-0732">Signal</keyword>
<feature type="domain" description="SusD-like N-terminal" evidence="7">
    <location>
        <begin position="44"/>
        <end position="223"/>
    </location>
</feature>
<dbReference type="PROSITE" id="PS51257">
    <property type="entry name" value="PROKAR_LIPOPROTEIN"/>
    <property type="match status" value="1"/>
</dbReference>
<dbReference type="Pfam" id="PF07980">
    <property type="entry name" value="SusD_RagB"/>
    <property type="match status" value="1"/>
</dbReference>
<dbReference type="GO" id="GO:0009279">
    <property type="term" value="C:cell outer membrane"/>
    <property type="evidence" value="ECO:0007669"/>
    <property type="project" value="UniProtKB-SubCell"/>
</dbReference>
<dbReference type="SUPFAM" id="SSF48452">
    <property type="entry name" value="TPR-like"/>
    <property type="match status" value="1"/>
</dbReference>
<dbReference type="InterPro" id="IPR011990">
    <property type="entry name" value="TPR-like_helical_dom_sf"/>
</dbReference>
<keyword evidence="5" id="KW-0998">Cell outer membrane</keyword>
<dbReference type="Gene3D" id="1.25.40.390">
    <property type="match status" value="1"/>
</dbReference>
<feature type="domain" description="RagB/SusD" evidence="6">
    <location>
        <begin position="377"/>
        <end position="510"/>
    </location>
</feature>
<dbReference type="InterPro" id="IPR033985">
    <property type="entry name" value="SusD-like_N"/>
</dbReference>
<evidence type="ECO:0000259" key="7">
    <source>
        <dbReference type="Pfam" id="PF14322"/>
    </source>
</evidence>
<evidence type="ECO:0000313" key="9">
    <source>
        <dbReference type="Proteomes" id="UP000548326"/>
    </source>
</evidence>
<evidence type="ECO:0008006" key="10">
    <source>
        <dbReference type="Google" id="ProtNLM"/>
    </source>
</evidence>